<evidence type="ECO:0000313" key="10">
    <source>
        <dbReference type="EMBL" id="CAH1797236.1"/>
    </source>
</evidence>
<feature type="transmembrane region" description="Helical" evidence="8">
    <location>
        <begin position="376"/>
        <end position="397"/>
    </location>
</feature>
<keyword evidence="4 8" id="KW-0812">Transmembrane</keyword>
<feature type="transmembrane region" description="Helical" evidence="8">
    <location>
        <begin position="260"/>
        <end position="283"/>
    </location>
</feature>
<dbReference type="InterPro" id="IPR036259">
    <property type="entry name" value="MFS_trans_sf"/>
</dbReference>
<proteinExistence type="inferred from homology"/>
<dbReference type="GO" id="GO:0016323">
    <property type="term" value="C:basolateral plasma membrane"/>
    <property type="evidence" value="ECO:0007669"/>
    <property type="project" value="TreeGrafter"/>
</dbReference>
<evidence type="ECO:0000256" key="2">
    <source>
        <dbReference type="ARBA" id="ARBA00009657"/>
    </source>
</evidence>
<keyword evidence="11" id="KW-1185">Reference proteome</keyword>
<dbReference type="Pfam" id="PF07648">
    <property type="entry name" value="Kazal_2"/>
    <property type="match status" value="1"/>
</dbReference>
<dbReference type="InterPro" id="IPR002350">
    <property type="entry name" value="Kazal_dom"/>
</dbReference>
<evidence type="ECO:0000313" key="11">
    <source>
        <dbReference type="Proteomes" id="UP000749559"/>
    </source>
</evidence>
<dbReference type="NCBIfam" id="TIGR00805">
    <property type="entry name" value="oat"/>
    <property type="match status" value="1"/>
</dbReference>
<feature type="transmembrane region" description="Helical" evidence="8">
    <location>
        <begin position="582"/>
        <end position="602"/>
    </location>
</feature>
<protein>
    <recommendedName>
        <fullName evidence="8">Solute carrier organic anion transporter family member</fullName>
    </recommendedName>
</protein>
<dbReference type="PANTHER" id="PTHR11388">
    <property type="entry name" value="ORGANIC ANION TRANSPORTER"/>
    <property type="match status" value="1"/>
</dbReference>
<dbReference type="InterPro" id="IPR036058">
    <property type="entry name" value="Kazal_dom_sf"/>
</dbReference>
<organism evidence="10 11">
    <name type="scientific">Owenia fusiformis</name>
    <name type="common">Polychaete worm</name>
    <dbReference type="NCBI Taxonomy" id="6347"/>
    <lineage>
        <taxon>Eukaryota</taxon>
        <taxon>Metazoa</taxon>
        <taxon>Spiralia</taxon>
        <taxon>Lophotrochozoa</taxon>
        <taxon>Annelida</taxon>
        <taxon>Polychaeta</taxon>
        <taxon>Sedentaria</taxon>
        <taxon>Canalipalpata</taxon>
        <taxon>Sabellida</taxon>
        <taxon>Oweniida</taxon>
        <taxon>Oweniidae</taxon>
        <taxon>Owenia</taxon>
    </lineage>
</organism>
<dbReference type="GO" id="GO:0015347">
    <property type="term" value="F:sodium-independent organic anion transmembrane transporter activity"/>
    <property type="evidence" value="ECO:0007669"/>
    <property type="project" value="TreeGrafter"/>
</dbReference>
<dbReference type="SUPFAM" id="SSF100895">
    <property type="entry name" value="Kazal-type serine protease inhibitors"/>
    <property type="match status" value="1"/>
</dbReference>
<evidence type="ECO:0000256" key="6">
    <source>
        <dbReference type="ARBA" id="ARBA00023136"/>
    </source>
</evidence>
<gene>
    <name evidence="10" type="ORF">OFUS_LOCUS21562</name>
</gene>
<dbReference type="GO" id="GO:0043252">
    <property type="term" value="P:sodium-independent organic anion transport"/>
    <property type="evidence" value="ECO:0007669"/>
    <property type="project" value="TreeGrafter"/>
</dbReference>
<feature type="transmembrane region" description="Helical" evidence="8">
    <location>
        <begin position="545"/>
        <end position="562"/>
    </location>
</feature>
<accession>A0A8J1TXR9</accession>
<dbReference type="Proteomes" id="UP000749559">
    <property type="component" value="Unassembled WGS sequence"/>
</dbReference>
<feature type="transmembrane region" description="Helical" evidence="8">
    <location>
        <begin position="412"/>
        <end position="436"/>
    </location>
</feature>
<feature type="compositionally biased region" description="Polar residues" evidence="9">
    <location>
        <begin position="1"/>
        <end position="11"/>
    </location>
</feature>
<reference evidence="10" key="1">
    <citation type="submission" date="2022-03" db="EMBL/GenBank/DDBJ databases">
        <authorList>
            <person name="Martin C."/>
        </authorList>
    </citation>
    <scope>NUCLEOTIDE SEQUENCE</scope>
</reference>
<evidence type="ECO:0000256" key="9">
    <source>
        <dbReference type="SAM" id="MobiDB-lite"/>
    </source>
</evidence>
<feature type="region of interest" description="Disordered" evidence="9">
    <location>
        <begin position="1"/>
        <end position="33"/>
    </location>
</feature>
<dbReference type="Pfam" id="PF03137">
    <property type="entry name" value="OATP"/>
    <property type="match status" value="1"/>
</dbReference>
<name>A0A8J1TXR9_OWEFU</name>
<dbReference type="SUPFAM" id="SSF103473">
    <property type="entry name" value="MFS general substrate transporter"/>
    <property type="match status" value="2"/>
</dbReference>
<dbReference type="GO" id="GO:0006811">
    <property type="term" value="P:monoatomic ion transport"/>
    <property type="evidence" value="ECO:0007669"/>
    <property type="project" value="UniProtKB-KW"/>
</dbReference>
<dbReference type="InterPro" id="IPR004156">
    <property type="entry name" value="OATP"/>
</dbReference>
<dbReference type="PANTHER" id="PTHR11388:SF142">
    <property type="entry name" value="SOLUTE CARRIER ORGANIC ANION TRANSPORTER FAMILY MEMBER 5A1"/>
    <property type="match status" value="1"/>
</dbReference>
<evidence type="ECO:0000256" key="4">
    <source>
        <dbReference type="ARBA" id="ARBA00022692"/>
    </source>
</evidence>
<feature type="transmembrane region" description="Helical" evidence="8">
    <location>
        <begin position="303"/>
        <end position="327"/>
    </location>
</feature>
<feature type="compositionally biased region" description="Basic and acidic residues" evidence="9">
    <location>
        <begin position="18"/>
        <end position="32"/>
    </location>
</feature>
<keyword evidence="7" id="KW-1015">Disulfide bond</keyword>
<evidence type="ECO:0000256" key="8">
    <source>
        <dbReference type="RuleBase" id="RU362056"/>
    </source>
</evidence>
<dbReference type="PROSITE" id="PS51465">
    <property type="entry name" value="KAZAL_2"/>
    <property type="match status" value="1"/>
</dbReference>
<feature type="transmembrane region" description="Helical" evidence="8">
    <location>
        <begin position="123"/>
        <end position="144"/>
    </location>
</feature>
<keyword evidence="6 8" id="KW-0472">Membrane</keyword>
<comment type="similarity">
    <text evidence="2 8">Belongs to the organo anion transporter (TC 2.A.60) family.</text>
</comment>
<dbReference type="CDD" id="cd17336">
    <property type="entry name" value="MFS_SLCO_OATP"/>
    <property type="match status" value="1"/>
</dbReference>
<feature type="transmembrane region" description="Helical" evidence="8">
    <location>
        <begin position="56"/>
        <end position="76"/>
    </location>
</feature>
<keyword evidence="8" id="KW-0406">Ion transport</keyword>
<evidence type="ECO:0000256" key="7">
    <source>
        <dbReference type="ARBA" id="ARBA00023157"/>
    </source>
</evidence>
<feature type="transmembrane region" description="Helical" evidence="8">
    <location>
        <begin position="222"/>
        <end position="248"/>
    </location>
</feature>
<dbReference type="Gene3D" id="3.30.60.30">
    <property type="match status" value="1"/>
</dbReference>
<feature type="transmembrane region" description="Helical" evidence="8">
    <location>
        <begin position="88"/>
        <end position="111"/>
    </location>
</feature>
<feature type="transmembrane region" description="Helical" evidence="8">
    <location>
        <begin position="637"/>
        <end position="657"/>
    </location>
</feature>
<keyword evidence="3" id="KW-1003">Cell membrane</keyword>
<keyword evidence="5 8" id="KW-1133">Transmembrane helix</keyword>
<comment type="caution">
    <text evidence="10">The sequence shown here is derived from an EMBL/GenBank/DDBJ whole genome shotgun (WGS) entry which is preliminary data.</text>
</comment>
<evidence type="ECO:0000256" key="5">
    <source>
        <dbReference type="ARBA" id="ARBA00022989"/>
    </source>
</evidence>
<dbReference type="EMBL" id="CAIIXF020000010">
    <property type="protein sequence ID" value="CAH1797236.1"/>
    <property type="molecule type" value="Genomic_DNA"/>
</dbReference>
<feature type="transmembrane region" description="Helical" evidence="8">
    <location>
        <begin position="448"/>
        <end position="467"/>
    </location>
</feature>
<dbReference type="AlphaFoldDB" id="A0A8J1TXR9"/>
<dbReference type="Gene3D" id="1.20.1250.20">
    <property type="entry name" value="MFS general substrate transporter like domains"/>
    <property type="match status" value="1"/>
</dbReference>
<comment type="subcellular location">
    <subcellularLocation>
        <location evidence="1 8">Cell membrane</location>
        <topology evidence="1 8">Multi-pass membrane protein</topology>
    </subcellularLocation>
</comment>
<dbReference type="OrthoDB" id="6286541at2759"/>
<keyword evidence="8" id="KW-0813">Transport</keyword>
<evidence type="ECO:0000256" key="1">
    <source>
        <dbReference type="ARBA" id="ARBA00004651"/>
    </source>
</evidence>
<evidence type="ECO:0000256" key="3">
    <source>
        <dbReference type="ARBA" id="ARBA00022475"/>
    </source>
</evidence>
<sequence length="691" mass="76322">MEDQNLSLSKNSAEEEQTDHHVTETNKSKNDEYSDTGCGIGSWQPKCLQKFADIRIFVISLCLFGVCYGLFGTYLYANLSTIEKRFSFSSSTSGILLTIDNVALLPSCILVSHFGRHAHKPRIFFVASMLMVISMVFWTMPYLIQRNRSFPLKDDLQVEVQPTGEFNAIVGSHSNRTYQFIATNTPEEELCMPNRNRVANFTDGASANCGNEQKDAQRANTVAFGFFVVAQLFFGMGVAPFWTLGMTYIDDNASRKDLSFFLGLFFALRSLSPVLGYFIGAWATSYPEDLQPTDMTPQDPRWIGAWWLGFPVIAVLTTLNGIPMLFFPKTFKTPSDRKKANKEKNHLDDKKPVTKQAVFELKDLPKAIGRLLTNSVYIALVISVCLDVFVIVGWVAFVPKFLEAHFRVSTSMASIIAGTMGAFAVSLGTFASGWLASRLKTSTQRISAFICITSLAVTVCFGSLLAFRCPQTSVVGVNQSGNSSCIGDCACEGVNYEPVCGEDGLNYYSTCHAGCTSFVNETFSGCGCSGGGNVSPGLCPGYCSLMIPYAVISFVLTFVSMLPRVPLVRINLRCVNKDDRALAFGLSTCIISLFSLPSPVVYGNLLDGVCLVQKNSCQSGKKGACWLYATDPMRDNLHLLTLGLKFLTCFCYAFIWYKTRTVTILYDDDVEIDDENEEEKAHEMETKVPLM</sequence>